<dbReference type="SUPFAM" id="SSF52540">
    <property type="entry name" value="P-loop containing nucleoside triphosphate hydrolases"/>
    <property type="match status" value="2"/>
</dbReference>
<evidence type="ECO:0000256" key="8">
    <source>
        <dbReference type="ARBA" id="ARBA00022967"/>
    </source>
</evidence>
<dbReference type="Gene3D" id="3.40.50.300">
    <property type="entry name" value="P-loop containing nucleotide triphosphate hydrolases"/>
    <property type="match status" value="2"/>
</dbReference>
<dbReference type="CDD" id="cd18595">
    <property type="entry name" value="ABC_6TM_MRP1_2_3_6_D1_like"/>
    <property type="match status" value="1"/>
</dbReference>
<dbReference type="PANTHER" id="PTHR24223:SF339">
    <property type="entry name" value="ATP-BINDING CASSETTE SUB-FAMILY C MEMBER 6"/>
    <property type="match status" value="1"/>
</dbReference>
<feature type="domain" description="ABC transporter" evidence="14">
    <location>
        <begin position="303"/>
        <end position="525"/>
    </location>
</feature>
<feature type="domain" description="ABC transmembrane type-1" evidence="15">
    <location>
        <begin position="7"/>
        <end position="288"/>
    </location>
</feature>
<dbReference type="Proteomes" id="UP000694400">
    <property type="component" value="Chromosome 15"/>
</dbReference>
<dbReference type="InterPro" id="IPR011527">
    <property type="entry name" value="ABC1_TM_dom"/>
</dbReference>
<name>A0A8B9TNV6_ANAPL</name>
<organism evidence="16 17">
    <name type="scientific">Anas platyrhynchos</name>
    <name type="common">Mallard</name>
    <name type="synonym">Anas boschas</name>
    <dbReference type="NCBI Taxonomy" id="8839"/>
    <lineage>
        <taxon>Eukaryota</taxon>
        <taxon>Metazoa</taxon>
        <taxon>Chordata</taxon>
        <taxon>Craniata</taxon>
        <taxon>Vertebrata</taxon>
        <taxon>Euteleostomi</taxon>
        <taxon>Archelosauria</taxon>
        <taxon>Archosauria</taxon>
        <taxon>Dinosauria</taxon>
        <taxon>Saurischia</taxon>
        <taxon>Theropoda</taxon>
        <taxon>Coelurosauria</taxon>
        <taxon>Aves</taxon>
        <taxon>Neognathae</taxon>
        <taxon>Galloanserae</taxon>
        <taxon>Anseriformes</taxon>
        <taxon>Anatidae</taxon>
        <taxon>Anatinae</taxon>
        <taxon>Anas</taxon>
    </lineage>
</organism>
<dbReference type="SMART" id="SM00382">
    <property type="entry name" value="AAA"/>
    <property type="match status" value="2"/>
</dbReference>
<comment type="subcellular location">
    <subcellularLocation>
        <location evidence="1">Endomembrane system</location>
        <topology evidence="1">Multi-pass membrane protein</topology>
    </subcellularLocation>
</comment>
<dbReference type="SUPFAM" id="SSF90123">
    <property type="entry name" value="ABC transporter transmembrane region"/>
    <property type="match status" value="2"/>
</dbReference>
<feature type="transmembrane region" description="Helical" evidence="13">
    <location>
        <begin position="118"/>
        <end position="140"/>
    </location>
</feature>
<evidence type="ECO:0000256" key="1">
    <source>
        <dbReference type="ARBA" id="ARBA00004127"/>
    </source>
</evidence>
<feature type="domain" description="ABC transporter" evidence="14">
    <location>
        <begin position="922"/>
        <end position="1154"/>
    </location>
</feature>
<evidence type="ECO:0000256" key="6">
    <source>
        <dbReference type="ARBA" id="ARBA00022741"/>
    </source>
</evidence>
<evidence type="ECO:0000256" key="7">
    <source>
        <dbReference type="ARBA" id="ARBA00022840"/>
    </source>
</evidence>
<keyword evidence="10 13" id="KW-0472">Membrane</keyword>
<dbReference type="InterPro" id="IPR050173">
    <property type="entry name" value="ABC_transporter_C-like"/>
</dbReference>
<dbReference type="CDD" id="cd18603">
    <property type="entry name" value="ABC_6TM_MRP1_2_3_6_D2_like"/>
    <property type="match status" value="1"/>
</dbReference>
<keyword evidence="9 13" id="KW-1133">Transmembrane helix</keyword>
<dbReference type="InterPro" id="IPR036640">
    <property type="entry name" value="ABC1_TM_sf"/>
</dbReference>
<dbReference type="GO" id="GO:0005524">
    <property type="term" value="F:ATP binding"/>
    <property type="evidence" value="ECO:0007669"/>
    <property type="project" value="UniProtKB-KW"/>
</dbReference>
<evidence type="ECO:0000256" key="13">
    <source>
        <dbReference type="SAM" id="Phobius"/>
    </source>
</evidence>
<reference evidence="16" key="1">
    <citation type="submission" date="2019-08" db="EMBL/GenBank/DDBJ databases">
        <title>Three high-quality genomes provides insights into domestication of ducks.</title>
        <authorList>
            <person name="Hou Z.C."/>
            <person name="Zhu F."/>
            <person name="Yin Z.T."/>
            <person name="Zhang F."/>
        </authorList>
    </citation>
    <scope>NUCLEOTIDE SEQUENCE [LARGE SCALE GENOMIC DNA]</scope>
</reference>
<keyword evidence="4 13" id="KW-0812">Transmembrane</keyword>
<dbReference type="EC" id="7.6.2.3" evidence="11"/>
<keyword evidence="3" id="KW-0813">Transport</keyword>
<keyword evidence="6" id="KW-0547">Nucleotide-binding</keyword>
<comment type="similarity">
    <text evidence="2">Belongs to the ABC transporter superfamily. ABCC family. Conjugate transporter (TC 3.A.1.208) subfamily.</text>
</comment>
<evidence type="ECO:0000313" key="17">
    <source>
        <dbReference type="Proteomes" id="UP000694400"/>
    </source>
</evidence>
<sequence length="1158" mass="129530">MFGTYFLLGTLCLVICDVFLFSIPKILSLFLEFIEDQEAPSWHGYFYAFIMVLLACLQTLFEQRYMYMCLVLGLKLKTVVTGLVYRKILIMSNASRKAVTVGEIVNLISVDVQKLMDLIIYFNGTWLAPIRIIICFVFLWQLLGPSALTSVAVFLFLLPLNFMITKKRSHFQVHFMKHKDERAKLTNAILSDIKVIKLYGWEKTFMEKVLGIRKQELKALKRSQILFSQMVCFFFAPFQIAFVMFAVYTLVDNTHILDAQKAFVSLTLINILNTAHSFLPFSINAVVQCSFSPYILVQASITIRNGTFCWSKEMSPCLRRIDLTVPQGSLIAIVGQVGAGKSSLLSALLGELEQMDGCVTMKGTAAYVPQQAWIQNASVEDNILFGNEMDEAWFNSVVDACALQPDLESFPAGQKSEIGEKGINISGGQKQRVNLARAVYQKASIYLLDDPLSAVDAHVGQHIFEHVLGPNGLLKNKTRVLVTHTISILHQVDNIVVLVDGMISEIGSYQELLQRNGAFAEFLHSHSTAEEKACSGFPGNLDKLELFYPDLSKIRDGNERGKSSQGEVVAKKHKSTHYKAIVILDLAVNTSIYAAYLKATGIPLCVYIVLLFMCQQALSFFRGYWLSMWTNDPVYNGTQQHTELRVGVFGALGIIQAICRFVSTAAVLLGGVIASYKLFLQLLRNVGRSPMVFFEQTPIGNLLNRFSKEMDAIDSIIPDKLKSLLGFLFNLVEIYLVIIVATPKAAMAIVPLTVFYAHFYVITSCQLRCMEAASRSPIYSHISETFHGSSVIRAYKDQERFILKSNFLVDENQRICFAGAVADRWLATNLEFLGNSIVLFAALFATVGRKHLSPGTAGFSVSYALQITGVLNWMVRSWTEIENNIVSVERVKEYSRTPKEAPWTLNVKLQGQVWLTEGRIEFRNYSLRYRPNLELALKCINLTINGKEKIGITGRTGAGKSTLALGLLRLVEAAEGAILIDGQDIAQLGLHDLRTKITVIPQDPVLFSGTLRMNLDPLNQYTDADIWTALELTQLKNFVADFPDQLEYKCTDRGENLSAGQKQLVCLARALLQKAKVLILDEATAAVDLETDLQIQSALRTHFKESTVLTIAHRINTIMDCDRILVLDNGQISEFDTPEQLIAQKGLFYRLMEESGLA</sequence>
<proteinExistence type="inferred from homology"/>
<dbReference type="PROSITE" id="PS00211">
    <property type="entry name" value="ABC_TRANSPORTER_1"/>
    <property type="match status" value="2"/>
</dbReference>
<feature type="transmembrane region" description="Helical" evidence="13">
    <location>
        <begin position="146"/>
        <end position="164"/>
    </location>
</feature>
<evidence type="ECO:0000256" key="10">
    <source>
        <dbReference type="ARBA" id="ARBA00023136"/>
    </source>
</evidence>
<dbReference type="AlphaFoldDB" id="A0A8B9TNV6"/>
<evidence type="ECO:0000256" key="5">
    <source>
        <dbReference type="ARBA" id="ARBA00022737"/>
    </source>
</evidence>
<feature type="transmembrane region" description="Helical" evidence="13">
    <location>
        <begin position="646"/>
        <end position="674"/>
    </location>
</feature>
<dbReference type="CDD" id="cd03244">
    <property type="entry name" value="ABCC_MRP_domain2"/>
    <property type="match status" value="1"/>
</dbReference>
<feature type="domain" description="ABC transmembrane type-1" evidence="15">
    <location>
        <begin position="608"/>
        <end position="883"/>
    </location>
</feature>
<dbReference type="GO" id="GO:0016020">
    <property type="term" value="C:membrane"/>
    <property type="evidence" value="ECO:0007669"/>
    <property type="project" value="InterPro"/>
</dbReference>
<dbReference type="PROSITE" id="PS50893">
    <property type="entry name" value="ABC_TRANSPORTER_2"/>
    <property type="match status" value="2"/>
</dbReference>
<feature type="transmembrane region" description="Helical" evidence="13">
    <location>
        <begin position="225"/>
        <end position="251"/>
    </location>
</feature>
<evidence type="ECO:0000256" key="3">
    <source>
        <dbReference type="ARBA" id="ARBA00022448"/>
    </source>
</evidence>
<dbReference type="FunFam" id="3.40.50.300:FF:001147">
    <property type="entry name" value="multidrug resistance-associated protein 6 isoform X1"/>
    <property type="match status" value="1"/>
</dbReference>
<dbReference type="CDD" id="cd03250">
    <property type="entry name" value="ABCC_MRP_domain1"/>
    <property type="match status" value="1"/>
</dbReference>
<dbReference type="InterPro" id="IPR027417">
    <property type="entry name" value="P-loop_NTPase"/>
</dbReference>
<dbReference type="Pfam" id="PF00664">
    <property type="entry name" value="ABC_membrane"/>
    <property type="match status" value="2"/>
</dbReference>
<dbReference type="FunFam" id="1.20.1560.10:FF:000001">
    <property type="entry name" value="ATP-binding cassette subfamily C member 1"/>
    <property type="match status" value="1"/>
</dbReference>
<dbReference type="InterPro" id="IPR003439">
    <property type="entry name" value="ABC_transporter-like_ATP-bd"/>
</dbReference>
<evidence type="ECO:0000256" key="4">
    <source>
        <dbReference type="ARBA" id="ARBA00022692"/>
    </source>
</evidence>
<feature type="transmembrane region" description="Helical" evidence="13">
    <location>
        <begin position="44"/>
        <end position="61"/>
    </location>
</feature>
<evidence type="ECO:0000256" key="11">
    <source>
        <dbReference type="ARBA" id="ARBA00024220"/>
    </source>
</evidence>
<comment type="catalytic activity">
    <reaction evidence="12">
        <text>leukotriene C4(in) + ATP + H2O = leukotriene C4(out) + ADP + phosphate + H(+)</text>
        <dbReference type="Rhea" id="RHEA:38963"/>
        <dbReference type="ChEBI" id="CHEBI:15377"/>
        <dbReference type="ChEBI" id="CHEBI:15378"/>
        <dbReference type="ChEBI" id="CHEBI:30616"/>
        <dbReference type="ChEBI" id="CHEBI:43474"/>
        <dbReference type="ChEBI" id="CHEBI:57973"/>
        <dbReference type="ChEBI" id="CHEBI:456216"/>
    </reaction>
    <physiologicalReaction direction="left-to-right" evidence="12">
        <dbReference type="Rhea" id="RHEA:38964"/>
    </physiologicalReaction>
</comment>
<evidence type="ECO:0000256" key="2">
    <source>
        <dbReference type="ARBA" id="ARBA00009726"/>
    </source>
</evidence>
<keyword evidence="5" id="KW-0677">Repeat</keyword>
<keyword evidence="8" id="KW-1278">Translocase</keyword>
<dbReference type="InterPro" id="IPR003593">
    <property type="entry name" value="AAA+_ATPase"/>
</dbReference>
<dbReference type="Gene3D" id="1.20.1560.10">
    <property type="entry name" value="ABC transporter type 1, transmembrane domain"/>
    <property type="match status" value="2"/>
</dbReference>
<dbReference type="FunFam" id="3.40.50.300:FF:000293">
    <property type="entry name" value="ATP binding cassette subfamily C member 1"/>
    <property type="match status" value="1"/>
</dbReference>
<dbReference type="GO" id="GO:0015431">
    <property type="term" value="F:ABC-type glutathione S-conjugate transporter activity"/>
    <property type="evidence" value="ECO:0007669"/>
    <property type="project" value="UniProtKB-EC"/>
</dbReference>
<keyword evidence="7" id="KW-0067">ATP-binding</keyword>
<reference evidence="16" key="2">
    <citation type="submission" date="2025-08" db="UniProtKB">
        <authorList>
            <consortium name="Ensembl"/>
        </authorList>
    </citation>
    <scope>IDENTIFICATION</scope>
</reference>
<evidence type="ECO:0000259" key="14">
    <source>
        <dbReference type="PROSITE" id="PS50893"/>
    </source>
</evidence>
<dbReference type="GO" id="GO:0016887">
    <property type="term" value="F:ATP hydrolysis activity"/>
    <property type="evidence" value="ECO:0007669"/>
    <property type="project" value="InterPro"/>
</dbReference>
<evidence type="ECO:0000259" key="15">
    <source>
        <dbReference type="PROSITE" id="PS50929"/>
    </source>
</evidence>
<evidence type="ECO:0000313" key="16">
    <source>
        <dbReference type="Ensembl" id="ENSAPLP00020024181.1"/>
    </source>
</evidence>
<evidence type="ECO:0000256" key="12">
    <source>
        <dbReference type="ARBA" id="ARBA00047523"/>
    </source>
</evidence>
<dbReference type="InterPro" id="IPR017871">
    <property type="entry name" value="ABC_transporter-like_CS"/>
</dbReference>
<dbReference type="Pfam" id="PF00005">
    <property type="entry name" value="ABC_tran"/>
    <property type="match status" value="2"/>
</dbReference>
<dbReference type="GO" id="GO:0012505">
    <property type="term" value="C:endomembrane system"/>
    <property type="evidence" value="ECO:0007669"/>
    <property type="project" value="UniProtKB-SubCell"/>
</dbReference>
<reference evidence="16" key="3">
    <citation type="submission" date="2025-09" db="UniProtKB">
        <authorList>
            <consortium name="Ensembl"/>
        </authorList>
    </citation>
    <scope>IDENTIFICATION</scope>
</reference>
<dbReference type="PANTHER" id="PTHR24223">
    <property type="entry name" value="ATP-BINDING CASSETTE SUB-FAMILY C"/>
    <property type="match status" value="1"/>
</dbReference>
<protein>
    <recommendedName>
        <fullName evidence="11">ABC-type glutathione-S-conjugate transporter</fullName>
        <ecNumber evidence="11">7.6.2.3</ecNumber>
    </recommendedName>
</protein>
<accession>A0A8B9TNV6</accession>
<evidence type="ECO:0000256" key="9">
    <source>
        <dbReference type="ARBA" id="ARBA00022989"/>
    </source>
</evidence>
<dbReference type="Ensembl" id="ENSAPLT00020026088.1">
    <property type="protein sequence ID" value="ENSAPLP00020024181.1"/>
    <property type="gene ID" value="ENSAPLG00020013335.1"/>
</dbReference>
<dbReference type="FunFam" id="1.20.1560.10:FF:000032">
    <property type="entry name" value="ATP-binding cassette sub-family C member 6"/>
    <property type="match status" value="1"/>
</dbReference>
<dbReference type="PROSITE" id="PS50929">
    <property type="entry name" value="ABC_TM1F"/>
    <property type="match status" value="2"/>
</dbReference>